<evidence type="ECO:0000313" key="1">
    <source>
        <dbReference type="EMBL" id="KAK4229208.1"/>
    </source>
</evidence>
<dbReference type="GO" id="GO:0004140">
    <property type="term" value="F:dephospho-CoA kinase activity"/>
    <property type="evidence" value="ECO:0007669"/>
    <property type="project" value="TreeGrafter"/>
</dbReference>
<proteinExistence type="predicted"/>
<keyword evidence="2" id="KW-1185">Reference proteome</keyword>
<dbReference type="Proteomes" id="UP001301958">
    <property type="component" value="Unassembled WGS sequence"/>
</dbReference>
<comment type="caution">
    <text evidence="1">The sequence shown here is derived from an EMBL/GenBank/DDBJ whole genome shotgun (WGS) entry which is preliminary data.</text>
</comment>
<accession>A0AAN7BUF7</accession>
<organism evidence="1 2">
    <name type="scientific">Podospora fimiseda</name>
    <dbReference type="NCBI Taxonomy" id="252190"/>
    <lineage>
        <taxon>Eukaryota</taxon>
        <taxon>Fungi</taxon>
        <taxon>Dikarya</taxon>
        <taxon>Ascomycota</taxon>
        <taxon>Pezizomycotina</taxon>
        <taxon>Sordariomycetes</taxon>
        <taxon>Sordariomycetidae</taxon>
        <taxon>Sordariales</taxon>
        <taxon>Podosporaceae</taxon>
        <taxon>Podospora</taxon>
    </lineage>
</organism>
<dbReference type="InterPro" id="IPR014729">
    <property type="entry name" value="Rossmann-like_a/b/a_fold"/>
</dbReference>
<dbReference type="SUPFAM" id="SSF52374">
    <property type="entry name" value="Nucleotidylyl transferase"/>
    <property type="match status" value="1"/>
</dbReference>
<dbReference type="EMBL" id="MU865310">
    <property type="protein sequence ID" value="KAK4229208.1"/>
    <property type="molecule type" value="Genomic_DNA"/>
</dbReference>
<reference evidence="1" key="1">
    <citation type="journal article" date="2023" name="Mol. Phylogenet. Evol.">
        <title>Genome-scale phylogeny and comparative genomics of the fungal order Sordariales.</title>
        <authorList>
            <person name="Hensen N."/>
            <person name="Bonometti L."/>
            <person name="Westerberg I."/>
            <person name="Brannstrom I.O."/>
            <person name="Guillou S."/>
            <person name="Cros-Aarteil S."/>
            <person name="Calhoun S."/>
            <person name="Haridas S."/>
            <person name="Kuo A."/>
            <person name="Mondo S."/>
            <person name="Pangilinan J."/>
            <person name="Riley R."/>
            <person name="LaButti K."/>
            <person name="Andreopoulos B."/>
            <person name="Lipzen A."/>
            <person name="Chen C."/>
            <person name="Yan M."/>
            <person name="Daum C."/>
            <person name="Ng V."/>
            <person name="Clum A."/>
            <person name="Steindorff A."/>
            <person name="Ohm R.A."/>
            <person name="Martin F."/>
            <person name="Silar P."/>
            <person name="Natvig D.O."/>
            <person name="Lalanne C."/>
            <person name="Gautier V."/>
            <person name="Ament-Velasquez S.L."/>
            <person name="Kruys A."/>
            <person name="Hutchinson M.I."/>
            <person name="Powell A.J."/>
            <person name="Barry K."/>
            <person name="Miller A.N."/>
            <person name="Grigoriev I.V."/>
            <person name="Debuchy R."/>
            <person name="Gladieux P."/>
            <person name="Hiltunen Thoren M."/>
            <person name="Johannesson H."/>
        </authorList>
    </citation>
    <scope>NUCLEOTIDE SEQUENCE</scope>
    <source>
        <strain evidence="1">CBS 990.96</strain>
    </source>
</reference>
<dbReference type="GO" id="GO:0015937">
    <property type="term" value="P:coenzyme A biosynthetic process"/>
    <property type="evidence" value="ECO:0007669"/>
    <property type="project" value="TreeGrafter"/>
</dbReference>
<sequence length="411" mass="45635">MTRQDLPSLLLLPFPPDPSNRHLLNAAYRPPITAALSKLKNPNAPSKLTIAVACPILQGPYLRSKALSWPQAQYLIAGIYTIISIVSAELSINTEMDGGPNSVDTTVLLVDHSRSKRFTSDFRPAIEPNNTIIVDLPTFASAYYPWNHIFHVRSEAGLAFYQAYLRFSEGRQTLLQDQLVPVEGGLTMNSTPQEEDLPSQTQTYRTICLGGTFDYLHPGHKLLLTAGALLLNLPRKDDTAAPRARYIIGITGDALLKNKKYAEYVQSWSVRARNVIIFLSRLLQLSERGWKDGLNPQINEQDGDFRAEFRDGTVGIQCVRIEDPFGPTIAVEDIDALVVSGETRDGGMAVNEKRVEKGWKALEVFEVDVLDAEEVKEEEGEKVKQGFETKISSSSIREKRALVGRALGTKI</sequence>
<reference evidence="1" key="2">
    <citation type="submission" date="2023-05" db="EMBL/GenBank/DDBJ databases">
        <authorList>
            <consortium name="Lawrence Berkeley National Laboratory"/>
            <person name="Steindorff A."/>
            <person name="Hensen N."/>
            <person name="Bonometti L."/>
            <person name="Westerberg I."/>
            <person name="Brannstrom I.O."/>
            <person name="Guillou S."/>
            <person name="Cros-Aarteil S."/>
            <person name="Calhoun S."/>
            <person name="Haridas S."/>
            <person name="Kuo A."/>
            <person name="Mondo S."/>
            <person name="Pangilinan J."/>
            <person name="Riley R."/>
            <person name="Labutti K."/>
            <person name="Andreopoulos B."/>
            <person name="Lipzen A."/>
            <person name="Chen C."/>
            <person name="Yanf M."/>
            <person name="Daum C."/>
            <person name="Ng V."/>
            <person name="Clum A."/>
            <person name="Ohm R."/>
            <person name="Martin F."/>
            <person name="Silar P."/>
            <person name="Natvig D."/>
            <person name="Lalanne C."/>
            <person name="Gautier V."/>
            <person name="Ament-Velasquez S.L."/>
            <person name="Kruys A."/>
            <person name="Hutchinson M.I."/>
            <person name="Powell A.J."/>
            <person name="Barry K."/>
            <person name="Miller A.N."/>
            <person name="Grigoriev I.V."/>
            <person name="Debuchy R."/>
            <person name="Gladieux P."/>
            <person name="Thoren M.H."/>
            <person name="Johannesson H."/>
        </authorList>
    </citation>
    <scope>NUCLEOTIDE SEQUENCE</scope>
    <source>
        <strain evidence="1">CBS 990.96</strain>
    </source>
</reference>
<dbReference type="AlphaFoldDB" id="A0AAN7BUF7"/>
<name>A0AAN7BUF7_9PEZI</name>
<evidence type="ECO:0008006" key="3">
    <source>
        <dbReference type="Google" id="ProtNLM"/>
    </source>
</evidence>
<dbReference type="PANTHER" id="PTHR10695:SF46">
    <property type="entry name" value="BIFUNCTIONAL COENZYME A SYNTHASE-RELATED"/>
    <property type="match status" value="1"/>
</dbReference>
<evidence type="ECO:0000313" key="2">
    <source>
        <dbReference type="Proteomes" id="UP001301958"/>
    </source>
</evidence>
<protein>
    <recommendedName>
        <fullName evidence="3">Cytidyltransferase-like domain-containing protein</fullName>
    </recommendedName>
</protein>
<dbReference type="Gene3D" id="3.40.50.620">
    <property type="entry name" value="HUPs"/>
    <property type="match status" value="1"/>
</dbReference>
<gene>
    <name evidence="1" type="ORF">QBC38DRAFT_118704</name>
</gene>
<dbReference type="PANTHER" id="PTHR10695">
    <property type="entry name" value="DEPHOSPHO-COA KINASE-RELATED"/>
    <property type="match status" value="1"/>
</dbReference>